<proteinExistence type="predicted"/>
<dbReference type="AlphaFoldDB" id="A0A4R4N0D1"/>
<gene>
    <name evidence="1" type="ORF">E1267_35565</name>
</gene>
<accession>A0A4R4N0D1</accession>
<keyword evidence="2" id="KW-1185">Reference proteome</keyword>
<comment type="caution">
    <text evidence="1">The sequence shown here is derived from an EMBL/GenBank/DDBJ whole genome shotgun (WGS) entry which is preliminary data.</text>
</comment>
<dbReference type="RefSeq" id="WP_132339322.1">
    <property type="nucleotide sequence ID" value="NZ_SMJZ01000199.1"/>
</dbReference>
<reference evidence="1 2" key="1">
    <citation type="submission" date="2019-02" db="EMBL/GenBank/DDBJ databases">
        <title>Draft genome sequences of novel Actinobacteria.</title>
        <authorList>
            <person name="Sahin N."/>
            <person name="Ay H."/>
            <person name="Saygin H."/>
        </authorList>
    </citation>
    <scope>NUCLEOTIDE SEQUENCE [LARGE SCALE GENOMIC DNA]</scope>
    <source>
        <strain evidence="1 2">KC201</strain>
    </source>
</reference>
<dbReference type="EMBL" id="SMJZ01000199">
    <property type="protein sequence ID" value="TDC00117.1"/>
    <property type="molecule type" value="Genomic_DNA"/>
</dbReference>
<dbReference type="OrthoDB" id="5180616at2"/>
<dbReference type="Proteomes" id="UP000295157">
    <property type="component" value="Unassembled WGS sequence"/>
</dbReference>
<evidence type="ECO:0008006" key="3">
    <source>
        <dbReference type="Google" id="ProtNLM"/>
    </source>
</evidence>
<sequence>MRGFTVLTEVLQRVADARGGILGVEPGLVIEPDESWTPAAELVREPYTLLAELADETAARWNAPRHVGAALFWKTYGYWHTLPMVLGWALDGKVPLMRLPDTFFKVSAAGVTLAATRVSWGSGAGEIGEALAESQAPLVRALGSLAKVGERTLWGSTAEAVVHPLTSIAEGDYMRLLKEIGPPVDGLIEPADDGYFRKTCCLWITLPDVEPCGSCCVLRPQNRPQNRPEGRPARPTA</sequence>
<protein>
    <recommendedName>
        <fullName evidence="3">(2Fe-2S)-binding protein</fullName>
    </recommendedName>
</protein>
<evidence type="ECO:0000313" key="1">
    <source>
        <dbReference type="EMBL" id="TDC00117.1"/>
    </source>
</evidence>
<name>A0A4R4N0D1_9ACTN</name>
<evidence type="ECO:0000313" key="2">
    <source>
        <dbReference type="Proteomes" id="UP000295157"/>
    </source>
</evidence>
<organism evidence="1 2">
    <name type="scientific">Nonomuraea longispora</name>
    <dbReference type="NCBI Taxonomy" id="1848320"/>
    <lineage>
        <taxon>Bacteria</taxon>
        <taxon>Bacillati</taxon>
        <taxon>Actinomycetota</taxon>
        <taxon>Actinomycetes</taxon>
        <taxon>Streptosporangiales</taxon>
        <taxon>Streptosporangiaceae</taxon>
        <taxon>Nonomuraea</taxon>
    </lineage>
</organism>